<evidence type="ECO:0000256" key="5">
    <source>
        <dbReference type="PROSITE-ProRule" id="PRU10007"/>
    </source>
</evidence>
<feature type="active site" evidence="4">
    <location>
        <position position="267"/>
    </location>
</feature>
<evidence type="ECO:0000313" key="9">
    <source>
        <dbReference type="Proteomes" id="UP000256964"/>
    </source>
</evidence>
<sequence>MPFDLPQKVMPVPAASLKFTTNEEIDENYARLTATFKSGETRSLPYRRKQLLQLARMLQDNHTAFEDALLADLNRPRMETTVSEVAHLITSVMYAVENLESWAAPDPCPTKEAWRSSWGATLYKEPKGVVLIISPWNYPLVLTVNPLIGAIAAGCPAVLKPSELVPTFCELIASLIPKYLDPNAYAVIKGGVPETTHALALRWDHIFYTGNSRVGRIVATAAGKNLTPLTLELGGKSAAVVADDCDDLDVVAKRILYGKLQNGGQLCVAPDYALVPKAKVDAFVESLKKAHEDFFPEGDHPLSGPRPISDIVHPTHHAHLVDLLHRTKGKVVFGGQIHKDKSIAPTILTDVPVDDVLMGEEIFGPILPILAVDDIDEAIRVINSKPIPLVIYLFTTQDELKHKFLRETRSGQLVVNDTIMQLCVHEMPFGGQGESGYGMWFGKTTFDVFTHRRGCITVPFSDEPFFQGRYRPYTEDKYQAACAPGKVKIPDE</sequence>
<dbReference type="OrthoDB" id="440325at2759"/>
<proteinExistence type="inferred from homology"/>
<dbReference type="Pfam" id="PF00171">
    <property type="entry name" value="Aldedh"/>
    <property type="match status" value="1"/>
</dbReference>
<reference evidence="8 9" key="1">
    <citation type="journal article" date="2018" name="Biotechnol. Biofuels">
        <title>Integrative visual omics of the white-rot fungus Polyporus brumalis exposes the biotechnological potential of its oxidative enzymes for delignifying raw plant biomass.</title>
        <authorList>
            <person name="Miyauchi S."/>
            <person name="Rancon A."/>
            <person name="Drula E."/>
            <person name="Hage H."/>
            <person name="Chaduli D."/>
            <person name="Favel A."/>
            <person name="Grisel S."/>
            <person name="Henrissat B."/>
            <person name="Herpoel-Gimbert I."/>
            <person name="Ruiz-Duenas F.J."/>
            <person name="Chevret D."/>
            <person name="Hainaut M."/>
            <person name="Lin J."/>
            <person name="Wang M."/>
            <person name="Pangilinan J."/>
            <person name="Lipzen A."/>
            <person name="Lesage-Meessen L."/>
            <person name="Navarro D."/>
            <person name="Riley R."/>
            <person name="Grigoriev I.V."/>
            <person name="Zhou S."/>
            <person name="Raouche S."/>
            <person name="Rosso M.N."/>
        </authorList>
    </citation>
    <scope>NUCLEOTIDE SEQUENCE [LARGE SCALE GENOMIC DNA]</scope>
    <source>
        <strain evidence="8 9">BRFM 1820</strain>
    </source>
</reference>
<name>A0A371D0V5_9APHY</name>
<dbReference type="InterPro" id="IPR029510">
    <property type="entry name" value="Ald_DH_CS_GLU"/>
</dbReference>
<dbReference type="Gene3D" id="3.40.309.10">
    <property type="entry name" value="Aldehyde Dehydrogenase, Chain A, domain 2"/>
    <property type="match status" value="1"/>
</dbReference>
<evidence type="ECO:0000256" key="1">
    <source>
        <dbReference type="ARBA" id="ARBA00009986"/>
    </source>
</evidence>
<dbReference type="GO" id="GO:0006081">
    <property type="term" value="P:aldehyde metabolic process"/>
    <property type="evidence" value="ECO:0007669"/>
    <property type="project" value="InterPro"/>
</dbReference>
<dbReference type="GO" id="GO:0004029">
    <property type="term" value="F:aldehyde dehydrogenase (NAD+) activity"/>
    <property type="evidence" value="ECO:0007669"/>
    <property type="project" value="TreeGrafter"/>
</dbReference>
<comment type="similarity">
    <text evidence="1 3 6">Belongs to the aldehyde dehydrogenase family.</text>
</comment>
<organism evidence="8 9">
    <name type="scientific">Lentinus brumalis</name>
    <dbReference type="NCBI Taxonomy" id="2498619"/>
    <lineage>
        <taxon>Eukaryota</taxon>
        <taxon>Fungi</taxon>
        <taxon>Dikarya</taxon>
        <taxon>Basidiomycota</taxon>
        <taxon>Agaricomycotina</taxon>
        <taxon>Agaricomycetes</taxon>
        <taxon>Polyporales</taxon>
        <taxon>Polyporaceae</taxon>
        <taxon>Lentinus</taxon>
    </lineage>
</organism>
<dbReference type="Proteomes" id="UP000256964">
    <property type="component" value="Unassembled WGS sequence"/>
</dbReference>
<dbReference type="AlphaFoldDB" id="A0A371D0V5"/>
<keyword evidence="9" id="KW-1185">Reference proteome</keyword>
<accession>A0A371D0V5</accession>
<dbReference type="PANTHER" id="PTHR43570:SF16">
    <property type="entry name" value="ALDEHYDE DEHYDROGENASE TYPE III, ISOFORM Q"/>
    <property type="match status" value="1"/>
</dbReference>
<evidence type="ECO:0000256" key="2">
    <source>
        <dbReference type="ARBA" id="ARBA00023002"/>
    </source>
</evidence>
<keyword evidence="2 3" id="KW-0560">Oxidoreductase</keyword>
<dbReference type="InterPro" id="IPR016162">
    <property type="entry name" value="Ald_DH_N"/>
</dbReference>
<dbReference type="InterPro" id="IPR015590">
    <property type="entry name" value="Aldehyde_DH_dom"/>
</dbReference>
<feature type="active site" evidence="4 5">
    <location>
        <position position="232"/>
    </location>
</feature>
<evidence type="ECO:0000256" key="6">
    <source>
        <dbReference type="RuleBase" id="RU003345"/>
    </source>
</evidence>
<protein>
    <recommendedName>
        <fullName evidence="3">Aldehyde dehydrogenase</fullName>
    </recommendedName>
</protein>
<evidence type="ECO:0000313" key="8">
    <source>
        <dbReference type="EMBL" id="RDX46152.1"/>
    </source>
</evidence>
<dbReference type="SUPFAM" id="SSF53720">
    <property type="entry name" value="ALDH-like"/>
    <property type="match status" value="1"/>
</dbReference>
<dbReference type="Gene3D" id="3.40.605.10">
    <property type="entry name" value="Aldehyde Dehydrogenase, Chain A, domain 1"/>
    <property type="match status" value="1"/>
</dbReference>
<dbReference type="InterPro" id="IPR016161">
    <property type="entry name" value="Ald_DH/histidinol_DH"/>
</dbReference>
<dbReference type="InterPro" id="IPR016163">
    <property type="entry name" value="Ald_DH_C"/>
</dbReference>
<evidence type="ECO:0000256" key="4">
    <source>
        <dbReference type="PIRSR" id="PIRSR036492-1"/>
    </source>
</evidence>
<dbReference type="PANTHER" id="PTHR43570">
    <property type="entry name" value="ALDEHYDE DEHYDROGENASE"/>
    <property type="match status" value="1"/>
</dbReference>
<dbReference type="FunFam" id="3.40.605.10:FF:000004">
    <property type="entry name" value="Aldehyde dehydrogenase"/>
    <property type="match status" value="1"/>
</dbReference>
<evidence type="ECO:0000259" key="7">
    <source>
        <dbReference type="Pfam" id="PF00171"/>
    </source>
</evidence>
<dbReference type="PIRSF" id="PIRSF036492">
    <property type="entry name" value="ALDH"/>
    <property type="match status" value="1"/>
</dbReference>
<dbReference type="InterPro" id="IPR012394">
    <property type="entry name" value="Aldehyde_DH_NAD(P)"/>
</dbReference>
<evidence type="ECO:0000256" key="3">
    <source>
        <dbReference type="PIRNR" id="PIRNR036492"/>
    </source>
</evidence>
<gene>
    <name evidence="8" type="ORF">OH76DRAFT_900804</name>
</gene>
<dbReference type="PROSITE" id="PS00687">
    <property type="entry name" value="ALDEHYDE_DEHYDR_GLU"/>
    <property type="match status" value="1"/>
</dbReference>
<dbReference type="GO" id="GO:0005737">
    <property type="term" value="C:cytoplasm"/>
    <property type="evidence" value="ECO:0007669"/>
    <property type="project" value="TreeGrafter"/>
</dbReference>
<feature type="domain" description="Aldehyde dehydrogenase" evidence="7">
    <location>
        <begin position="16"/>
        <end position="451"/>
    </location>
</feature>
<dbReference type="EMBL" id="KZ857430">
    <property type="protein sequence ID" value="RDX46152.1"/>
    <property type="molecule type" value="Genomic_DNA"/>
</dbReference>
<dbReference type="STRING" id="139420.A0A371D0V5"/>